<evidence type="ECO:0000313" key="4">
    <source>
        <dbReference type="Proteomes" id="UP000280599"/>
    </source>
</evidence>
<evidence type="ECO:0000313" key="2">
    <source>
        <dbReference type="EMBL" id="RMO38695.1"/>
    </source>
</evidence>
<reference evidence="1" key="1">
    <citation type="submission" date="2015-07" db="EMBL/GenBank/DDBJ databases">
        <authorList>
            <person name="O'Brien H.E."/>
            <person name="Thakur S."/>
            <person name="Gong Y."/>
            <person name="Wang P.W."/>
            <person name="Guttman D.S."/>
        </authorList>
    </citation>
    <scope>NUCLEOTIDE SEQUENCE</scope>
    <source>
        <strain evidence="1">BR1</strain>
    </source>
</reference>
<evidence type="ECO:0000313" key="3">
    <source>
        <dbReference type="Proteomes" id="UP000037836"/>
    </source>
</evidence>
<dbReference type="Proteomes" id="UP000280599">
    <property type="component" value="Unassembled WGS sequence"/>
</dbReference>
<protein>
    <submittedName>
        <fullName evidence="2">Uncharacterized protein</fullName>
    </submittedName>
</protein>
<accession>A0A3M4MYE4</accession>
<evidence type="ECO:0000313" key="1">
    <source>
        <dbReference type="EMBL" id="KPC39434.1"/>
    </source>
</evidence>
<comment type="caution">
    <text evidence="2">The sequence shown here is derived from an EMBL/GenBank/DDBJ whole genome shotgun (WGS) entry which is preliminary data.</text>
</comment>
<keyword evidence="3" id="KW-1185">Reference proteome</keyword>
<proteinExistence type="predicted"/>
<dbReference type="EMBL" id="LGLO01000100">
    <property type="protein sequence ID" value="KPC39434.1"/>
    <property type="molecule type" value="Genomic_DNA"/>
</dbReference>
<organism evidence="2 4">
    <name type="scientific">Pseudomonas savastanoi pv. glycinea</name>
    <name type="common">Pseudomonas syringae pv. glycinea</name>
    <dbReference type="NCBI Taxonomy" id="318"/>
    <lineage>
        <taxon>Bacteria</taxon>
        <taxon>Pseudomonadati</taxon>
        <taxon>Pseudomonadota</taxon>
        <taxon>Gammaproteobacteria</taxon>
        <taxon>Pseudomonadales</taxon>
        <taxon>Pseudomonadaceae</taxon>
        <taxon>Pseudomonas</taxon>
    </lineage>
</organism>
<dbReference type="AlphaFoldDB" id="A0A3M4MYE4"/>
<sequence>MTKRGVRHEYGIAEIADFIGSKIENTYCPCFSNEKHKP</sequence>
<gene>
    <name evidence="1" type="ORF">AC496_1374</name>
    <name evidence="2" type="ORF">ALQ41_102259</name>
</gene>
<reference evidence="1 3" key="2">
    <citation type="submission" date="2015-10" db="EMBL/GenBank/DDBJ databases">
        <title>Comparative genomics and high-throughput reverse genetic screens identify a new phytobacterial MAMP and an Arabidopsis receptor required for immune elicitation.</title>
        <authorList>
            <person name="Mott G.A."/>
            <person name="Thakur S."/>
            <person name="Wang P.W."/>
            <person name="Desveaux D."/>
            <person name="Guttman D.S."/>
        </authorList>
    </citation>
    <scope>NUCLEOTIDE SEQUENCE [LARGE SCALE GENOMIC DNA]</scope>
    <source>
        <strain evidence="1 3">BR1</strain>
    </source>
</reference>
<dbReference type="Proteomes" id="UP000037836">
    <property type="component" value="Unassembled WGS sequence"/>
</dbReference>
<name>A0A3M4MYE4_PSESG</name>
<reference evidence="2 4" key="3">
    <citation type="submission" date="2018-08" db="EMBL/GenBank/DDBJ databases">
        <title>Recombination of ecologically and evolutionarily significant loci maintains genetic cohesion in the Pseudomonas syringae species complex.</title>
        <authorList>
            <person name="Dillon M."/>
            <person name="Thakur S."/>
            <person name="Almeida R.N.D."/>
            <person name="Weir B.S."/>
            <person name="Guttman D.S."/>
        </authorList>
    </citation>
    <scope>NUCLEOTIDE SEQUENCE [LARGE SCALE GENOMIC DNA]</scope>
    <source>
        <strain evidence="2 4">ICMP 867</strain>
    </source>
</reference>
<dbReference type="EMBL" id="RBPT01000430">
    <property type="protein sequence ID" value="RMO38695.1"/>
    <property type="molecule type" value="Genomic_DNA"/>
</dbReference>